<dbReference type="InterPro" id="IPR002882">
    <property type="entry name" value="CofD"/>
</dbReference>
<evidence type="ECO:0000256" key="1">
    <source>
        <dbReference type="ARBA" id="ARBA00022490"/>
    </source>
</evidence>
<comment type="function">
    <text evidence="2">Required for morphogenesis under gluconeogenic growth conditions.</text>
</comment>
<dbReference type="GO" id="GO:0005737">
    <property type="term" value="C:cytoplasm"/>
    <property type="evidence" value="ECO:0007669"/>
    <property type="project" value="UniProtKB-SubCell"/>
</dbReference>
<dbReference type="Gene3D" id="3.40.50.10680">
    <property type="entry name" value="CofD-like domains"/>
    <property type="match status" value="1"/>
</dbReference>
<sequence length="338" mass="35975">MDKSTGGSQSPVLGSLTCLGGGHGLFQTLRAGRHLDVDRITAVVTVADDGGSSGRIRQELGQIPPGDLRMALAALSRDNEEGRLWEETLQHRFGGYGALAGHAVGNLLIAGLTDILGSQVQALDTVAKLTQSHGRVLPVCEQPLEIEAEVAGLGDEPMAVRPVRGQVAVASTTGNVRRVRLFPEHPPGGVDAVAAIRSADMVTLGPGSWFTSVIPHILVPDITRALIETDACRVVILNLTAEPGETAGFSTERHIHMLTQHAPDLRIDHIIIDSTVISSDVERSYLARAAATIGADVAFEPVRADDGDGGWVNRHDPVKLASALQRVYTRHVSERPQR</sequence>
<evidence type="ECO:0000256" key="2">
    <source>
        <dbReference type="HAMAP-Rule" id="MF_00973"/>
    </source>
</evidence>
<dbReference type="CDD" id="cd07187">
    <property type="entry name" value="YvcK_like"/>
    <property type="match status" value="1"/>
</dbReference>
<name>A0A934I4H5_9CORY</name>
<keyword evidence="4" id="KW-1185">Reference proteome</keyword>
<dbReference type="GO" id="GO:0008360">
    <property type="term" value="P:regulation of cell shape"/>
    <property type="evidence" value="ECO:0007669"/>
    <property type="project" value="UniProtKB-UniRule"/>
</dbReference>
<dbReference type="Proteomes" id="UP000645966">
    <property type="component" value="Unassembled WGS sequence"/>
</dbReference>
<keyword evidence="1 2" id="KW-0963">Cytoplasm</keyword>
<accession>A0A934I4H5</accession>
<proteinExistence type="inferred from homology"/>
<reference evidence="3" key="1">
    <citation type="submission" date="2020-12" db="EMBL/GenBank/DDBJ databases">
        <title>Genome public.</title>
        <authorList>
            <person name="Sun Q."/>
        </authorList>
    </citation>
    <scope>NUCLEOTIDE SEQUENCE</scope>
    <source>
        <strain evidence="3">CCM 8863</strain>
    </source>
</reference>
<dbReference type="EMBL" id="JAEIOS010000011">
    <property type="protein sequence ID" value="MBI8988951.1"/>
    <property type="molecule type" value="Genomic_DNA"/>
</dbReference>
<evidence type="ECO:0000313" key="4">
    <source>
        <dbReference type="Proteomes" id="UP000645966"/>
    </source>
</evidence>
<dbReference type="SUPFAM" id="SSF142338">
    <property type="entry name" value="CofD-like"/>
    <property type="match status" value="1"/>
</dbReference>
<dbReference type="RefSeq" id="WP_198737982.1">
    <property type="nucleotide sequence ID" value="NZ_JAEIOS010000011.1"/>
</dbReference>
<comment type="similarity">
    <text evidence="2">Belongs to the gluconeogenesis factor family.</text>
</comment>
<dbReference type="HAMAP" id="MF_00973">
    <property type="entry name" value="Gluconeogen_factor"/>
    <property type="match status" value="1"/>
</dbReference>
<dbReference type="InterPro" id="IPR010119">
    <property type="entry name" value="Gluconeogen_factor"/>
</dbReference>
<dbReference type="NCBIfam" id="TIGR01826">
    <property type="entry name" value="CofD_related"/>
    <property type="match status" value="1"/>
</dbReference>
<protein>
    <recommendedName>
        <fullName evidence="2">Putative gluconeogenesis factor</fullName>
    </recommendedName>
</protein>
<gene>
    <name evidence="3" type="primary">yvcK</name>
    <name evidence="3" type="ORF">JDV75_04140</name>
</gene>
<dbReference type="PANTHER" id="PTHR30135">
    <property type="entry name" value="UNCHARACTERIZED PROTEIN YVCK-RELATED"/>
    <property type="match status" value="1"/>
</dbReference>
<evidence type="ECO:0000313" key="3">
    <source>
        <dbReference type="EMBL" id="MBI8988951.1"/>
    </source>
</evidence>
<dbReference type="PANTHER" id="PTHR30135:SF3">
    <property type="entry name" value="GLUCONEOGENESIS FACTOR-RELATED"/>
    <property type="match status" value="1"/>
</dbReference>
<comment type="subcellular location">
    <subcellularLocation>
        <location evidence="2">Cytoplasm</location>
    </subcellularLocation>
</comment>
<dbReference type="Pfam" id="PF01933">
    <property type="entry name" value="CofD"/>
    <property type="match status" value="1"/>
</dbReference>
<dbReference type="AlphaFoldDB" id="A0A934I4H5"/>
<organism evidence="3 4">
    <name type="scientific">Corynebacterium meridianum</name>
    <dbReference type="NCBI Taxonomy" id="2765363"/>
    <lineage>
        <taxon>Bacteria</taxon>
        <taxon>Bacillati</taxon>
        <taxon>Actinomycetota</taxon>
        <taxon>Actinomycetes</taxon>
        <taxon>Mycobacteriales</taxon>
        <taxon>Corynebacteriaceae</taxon>
        <taxon>Corynebacterium</taxon>
    </lineage>
</organism>
<dbReference type="GO" id="GO:0043743">
    <property type="term" value="F:LPPG:FO 2-phospho-L-lactate transferase activity"/>
    <property type="evidence" value="ECO:0007669"/>
    <property type="project" value="InterPro"/>
</dbReference>
<dbReference type="InterPro" id="IPR038136">
    <property type="entry name" value="CofD-like_dom_sf"/>
</dbReference>
<comment type="caution">
    <text evidence="3">The sequence shown here is derived from an EMBL/GenBank/DDBJ whole genome shotgun (WGS) entry which is preliminary data.</text>
</comment>